<keyword evidence="1" id="KW-0812">Transmembrane</keyword>
<feature type="transmembrane region" description="Helical" evidence="1">
    <location>
        <begin position="67"/>
        <end position="88"/>
    </location>
</feature>
<evidence type="ECO:0000256" key="1">
    <source>
        <dbReference type="SAM" id="Phobius"/>
    </source>
</evidence>
<gene>
    <name evidence="2" type="ORF">METZ01_LOCUS278558</name>
</gene>
<protein>
    <submittedName>
        <fullName evidence="2">Uncharacterized protein</fullName>
    </submittedName>
</protein>
<keyword evidence="1" id="KW-0472">Membrane</keyword>
<dbReference type="AlphaFoldDB" id="A0A382KLC9"/>
<evidence type="ECO:0000313" key="2">
    <source>
        <dbReference type="EMBL" id="SVC25704.1"/>
    </source>
</evidence>
<reference evidence="2" key="1">
    <citation type="submission" date="2018-05" db="EMBL/GenBank/DDBJ databases">
        <authorList>
            <person name="Lanie J.A."/>
            <person name="Ng W.-L."/>
            <person name="Kazmierczak K.M."/>
            <person name="Andrzejewski T.M."/>
            <person name="Davidsen T.M."/>
            <person name="Wayne K.J."/>
            <person name="Tettelin H."/>
            <person name="Glass J.I."/>
            <person name="Rusch D."/>
            <person name="Podicherti R."/>
            <person name="Tsui H.-C.T."/>
            <person name="Winkler M.E."/>
        </authorList>
    </citation>
    <scope>NUCLEOTIDE SEQUENCE</scope>
</reference>
<sequence length="155" mass="17666">MDYSNSIEVRNIVDDSDGAREFYETLLFANRRLESFFQSKEMHKTNKKLHKFINDTLEPKNTFWTRFVPISGLMMATFALFLTFGPFVTPVTDTPALPNIQINIPTSIPQPQTIKNYQVNTAWSLAASLTDEMDATIYQVMYGMFTANTEAFIGA</sequence>
<name>A0A382KLC9_9ZZZZ</name>
<dbReference type="EMBL" id="UINC01081647">
    <property type="protein sequence ID" value="SVC25704.1"/>
    <property type="molecule type" value="Genomic_DNA"/>
</dbReference>
<feature type="non-terminal residue" evidence="2">
    <location>
        <position position="155"/>
    </location>
</feature>
<proteinExistence type="predicted"/>
<organism evidence="2">
    <name type="scientific">marine metagenome</name>
    <dbReference type="NCBI Taxonomy" id="408172"/>
    <lineage>
        <taxon>unclassified sequences</taxon>
        <taxon>metagenomes</taxon>
        <taxon>ecological metagenomes</taxon>
    </lineage>
</organism>
<accession>A0A382KLC9</accession>
<keyword evidence="1" id="KW-1133">Transmembrane helix</keyword>